<evidence type="ECO:0000313" key="2">
    <source>
        <dbReference type="EMBL" id="MFC3661011.1"/>
    </source>
</evidence>
<accession>A0ABV7UVJ0</accession>
<evidence type="ECO:0000313" key="3">
    <source>
        <dbReference type="Proteomes" id="UP001595724"/>
    </source>
</evidence>
<organism evidence="2 3">
    <name type="scientific">Luteimonas notoginsengisoli</name>
    <dbReference type="NCBI Taxonomy" id="1578200"/>
    <lineage>
        <taxon>Bacteria</taxon>
        <taxon>Pseudomonadati</taxon>
        <taxon>Pseudomonadota</taxon>
        <taxon>Gammaproteobacteria</taxon>
        <taxon>Lysobacterales</taxon>
        <taxon>Lysobacteraceae</taxon>
        <taxon>Luteimonas</taxon>
    </lineage>
</organism>
<gene>
    <name evidence="2" type="ORF">ACFOM9_13130</name>
</gene>
<evidence type="ECO:0000256" key="1">
    <source>
        <dbReference type="SAM" id="MobiDB-lite"/>
    </source>
</evidence>
<dbReference type="Proteomes" id="UP001595724">
    <property type="component" value="Unassembled WGS sequence"/>
</dbReference>
<keyword evidence="3" id="KW-1185">Reference proteome</keyword>
<proteinExistence type="predicted"/>
<reference evidence="3" key="1">
    <citation type="journal article" date="2019" name="Int. J. Syst. Evol. Microbiol.">
        <title>The Global Catalogue of Microorganisms (GCM) 10K type strain sequencing project: providing services to taxonomists for standard genome sequencing and annotation.</title>
        <authorList>
            <consortium name="The Broad Institute Genomics Platform"/>
            <consortium name="The Broad Institute Genome Sequencing Center for Infectious Disease"/>
            <person name="Wu L."/>
            <person name="Ma J."/>
        </authorList>
    </citation>
    <scope>NUCLEOTIDE SEQUENCE [LARGE SCALE GENOMIC DNA]</scope>
    <source>
        <strain evidence="3">KCTC 42211</strain>
    </source>
</reference>
<name>A0ABV7UVJ0_9GAMM</name>
<sequence>MAVRNSSPGTRQTRLRHLWLASLGTAAVARREVRGAVASIRDGVEAVGKRFKGRIARTAKPAPRKSPVRGATRKAAAQKKPTPRPGSARTRAERRVASKGR</sequence>
<dbReference type="EMBL" id="JBHRYF010000009">
    <property type="protein sequence ID" value="MFC3661011.1"/>
    <property type="molecule type" value="Genomic_DNA"/>
</dbReference>
<feature type="compositionally biased region" description="Basic and acidic residues" evidence="1">
    <location>
        <begin position="90"/>
        <end position="101"/>
    </location>
</feature>
<feature type="region of interest" description="Disordered" evidence="1">
    <location>
        <begin position="52"/>
        <end position="101"/>
    </location>
</feature>
<feature type="compositionally biased region" description="Basic residues" evidence="1">
    <location>
        <begin position="52"/>
        <end position="67"/>
    </location>
</feature>
<comment type="caution">
    <text evidence="2">The sequence shown here is derived from an EMBL/GenBank/DDBJ whole genome shotgun (WGS) entry which is preliminary data.</text>
</comment>
<protein>
    <submittedName>
        <fullName evidence="2">Uncharacterized protein</fullName>
    </submittedName>
</protein>
<dbReference type="RefSeq" id="WP_386711607.1">
    <property type="nucleotide sequence ID" value="NZ_JBHRYF010000009.1"/>
</dbReference>